<reference evidence="1" key="1">
    <citation type="journal article" date="2017" name="Nature">
        <title>The sunflower genome provides insights into oil metabolism, flowering and Asterid evolution.</title>
        <authorList>
            <person name="Badouin H."/>
            <person name="Gouzy J."/>
            <person name="Grassa C.J."/>
            <person name="Murat F."/>
            <person name="Staton S.E."/>
            <person name="Cottret L."/>
            <person name="Lelandais-Briere C."/>
            <person name="Owens G.L."/>
            <person name="Carrere S."/>
            <person name="Mayjonade B."/>
            <person name="Legrand L."/>
            <person name="Gill N."/>
            <person name="Kane N.C."/>
            <person name="Bowers J.E."/>
            <person name="Hubner S."/>
            <person name="Bellec A."/>
            <person name="Berard A."/>
            <person name="Berges H."/>
            <person name="Blanchet N."/>
            <person name="Boniface M.C."/>
            <person name="Brunel D."/>
            <person name="Catrice O."/>
            <person name="Chaidir N."/>
            <person name="Claudel C."/>
            <person name="Donnadieu C."/>
            <person name="Faraut T."/>
            <person name="Fievet G."/>
            <person name="Helmstetter N."/>
            <person name="King M."/>
            <person name="Knapp S.J."/>
            <person name="Lai Z."/>
            <person name="Le Paslier M.C."/>
            <person name="Lippi Y."/>
            <person name="Lorenzon L."/>
            <person name="Mandel J.R."/>
            <person name="Marage G."/>
            <person name="Marchand G."/>
            <person name="Marquand E."/>
            <person name="Bret-Mestries E."/>
            <person name="Morien E."/>
            <person name="Nambeesan S."/>
            <person name="Nguyen T."/>
            <person name="Pegot-Espagnet P."/>
            <person name="Pouilly N."/>
            <person name="Raftis F."/>
            <person name="Sallet E."/>
            <person name="Schiex T."/>
            <person name="Thomas J."/>
            <person name="Vandecasteele C."/>
            <person name="Vares D."/>
            <person name="Vear F."/>
            <person name="Vautrin S."/>
            <person name="Crespi M."/>
            <person name="Mangin B."/>
            <person name="Burke J.M."/>
            <person name="Salse J."/>
            <person name="Munos S."/>
            <person name="Vincourt P."/>
            <person name="Rieseberg L.H."/>
            <person name="Langlade N.B."/>
        </authorList>
    </citation>
    <scope>NUCLEOTIDE SEQUENCE</scope>
    <source>
        <tissue evidence="1">Leaves</tissue>
    </source>
</reference>
<reference evidence="1" key="2">
    <citation type="submission" date="2020-06" db="EMBL/GenBank/DDBJ databases">
        <title>Helianthus annuus Genome sequencing and assembly Release 2.</title>
        <authorList>
            <person name="Gouzy J."/>
            <person name="Langlade N."/>
            <person name="Munos S."/>
        </authorList>
    </citation>
    <scope>NUCLEOTIDE SEQUENCE</scope>
    <source>
        <tissue evidence="1">Leaves</tissue>
    </source>
</reference>
<evidence type="ECO:0000313" key="2">
    <source>
        <dbReference type="Proteomes" id="UP000215914"/>
    </source>
</evidence>
<accession>A0A9K3DXJ5</accession>
<name>A0A9K3DXJ5_HELAN</name>
<dbReference type="EMBL" id="MNCJ02000330">
    <property type="protein sequence ID" value="KAF5763440.1"/>
    <property type="molecule type" value="Genomic_DNA"/>
</dbReference>
<sequence>MDGVSKLGENGKISNLLDLDAEKKPLDESRKTDQTSGTKMAFYYFLCGPFLPDRNGF</sequence>
<protein>
    <submittedName>
        <fullName evidence="1">Uncharacterized protein</fullName>
    </submittedName>
</protein>
<comment type="caution">
    <text evidence="1">The sequence shown here is derived from an EMBL/GenBank/DDBJ whole genome shotgun (WGS) entry which is preliminary data.</text>
</comment>
<dbReference type="AlphaFoldDB" id="A0A9K3DXJ5"/>
<dbReference type="Proteomes" id="UP000215914">
    <property type="component" value="Unassembled WGS sequence"/>
</dbReference>
<proteinExistence type="predicted"/>
<evidence type="ECO:0000313" key="1">
    <source>
        <dbReference type="EMBL" id="KAF5763440.1"/>
    </source>
</evidence>
<organism evidence="1 2">
    <name type="scientific">Helianthus annuus</name>
    <name type="common">Common sunflower</name>
    <dbReference type="NCBI Taxonomy" id="4232"/>
    <lineage>
        <taxon>Eukaryota</taxon>
        <taxon>Viridiplantae</taxon>
        <taxon>Streptophyta</taxon>
        <taxon>Embryophyta</taxon>
        <taxon>Tracheophyta</taxon>
        <taxon>Spermatophyta</taxon>
        <taxon>Magnoliopsida</taxon>
        <taxon>eudicotyledons</taxon>
        <taxon>Gunneridae</taxon>
        <taxon>Pentapetalae</taxon>
        <taxon>asterids</taxon>
        <taxon>campanulids</taxon>
        <taxon>Asterales</taxon>
        <taxon>Asteraceae</taxon>
        <taxon>Asteroideae</taxon>
        <taxon>Heliantheae alliance</taxon>
        <taxon>Heliantheae</taxon>
        <taxon>Helianthus</taxon>
    </lineage>
</organism>
<keyword evidence="2" id="KW-1185">Reference proteome</keyword>
<gene>
    <name evidence="1" type="ORF">HanXRQr2_Chr15g0680201</name>
</gene>
<dbReference type="Gramene" id="mRNA:HanXRQr2_Chr15g0680201">
    <property type="protein sequence ID" value="CDS:HanXRQr2_Chr15g0680201.1"/>
    <property type="gene ID" value="HanXRQr2_Chr15g0680201"/>
</dbReference>